<dbReference type="InterPro" id="IPR037919">
    <property type="entry name" value="OGT"/>
</dbReference>
<feature type="repeat" description="TPR" evidence="1">
    <location>
        <begin position="71"/>
        <end position="104"/>
    </location>
</feature>
<dbReference type="InterPro" id="IPR011990">
    <property type="entry name" value="TPR-like_helical_dom_sf"/>
</dbReference>
<dbReference type="SMART" id="SM00028">
    <property type="entry name" value="TPR"/>
    <property type="match status" value="8"/>
</dbReference>
<dbReference type="Pfam" id="PF00515">
    <property type="entry name" value="TPR_1"/>
    <property type="match status" value="1"/>
</dbReference>
<proteinExistence type="predicted"/>
<feature type="repeat" description="TPR" evidence="1">
    <location>
        <begin position="139"/>
        <end position="172"/>
    </location>
</feature>
<dbReference type="STRING" id="28181.BEN30_13950"/>
<keyword evidence="1" id="KW-0802">TPR repeat</keyword>
<dbReference type="PANTHER" id="PTHR44366">
    <property type="entry name" value="UDP-N-ACETYLGLUCOSAMINE--PEPTIDE N-ACETYLGLUCOSAMINYLTRANSFERASE 110 KDA SUBUNIT"/>
    <property type="match status" value="1"/>
</dbReference>
<dbReference type="Pfam" id="PF13176">
    <property type="entry name" value="TPR_7"/>
    <property type="match status" value="1"/>
</dbReference>
<feature type="repeat" description="TPR" evidence="1">
    <location>
        <begin position="241"/>
        <end position="274"/>
    </location>
</feature>
<dbReference type="GO" id="GO:0006493">
    <property type="term" value="P:protein O-linked glycosylation"/>
    <property type="evidence" value="ECO:0007669"/>
    <property type="project" value="InterPro"/>
</dbReference>
<dbReference type="Gene3D" id="3.40.50.2000">
    <property type="entry name" value="Glycogen Phosphorylase B"/>
    <property type="match status" value="1"/>
</dbReference>
<dbReference type="SUPFAM" id="SSF81901">
    <property type="entry name" value="HCP-like"/>
    <property type="match status" value="1"/>
</dbReference>
<feature type="repeat" description="TPR" evidence="1">
    <location>
        <begin position="105"/>
        <end position="138"/>
    </location>
</feature>
<dbReference type="Proteomes" id="UP000095347">
    <property type="component" value="Unassembled WGS sequence"/>
</dbReference>
<protein>
    <submittedName>
        <fullName evidence="2">Uncharacterized protein</fullName>
    </submittedName>
</protein>
<keyword evidence="3" id="KW-1185">Reference proteome</keyword>
<evidence type="ECO:0000313" key="3">
    <source>
        <dbReference type="Proteomes" id="UP000095347"/>
    </source>
</evidence>
<feature type="repeat" description="TPR" evidence="1">
    <location>
        <begin position="207"/>
        <end position="240"/>
    </location>
</feature>
<dbReference type="Gene3D" id="1.25.40.10">
    <property type="entry name" value="Tetratricopeptide repeat domain"/>
    <property type="match status" value="3"/>
</dbReference>
<feature type="repeat" description="TPR" evidence="1">
    <location>
        <begin position="173"/>
        <end position="206"/>
    </location>
</feature>
<dbReference type="PROSITE" id="PS50005">
    <property type="entry name" value="TPR"/>
    <property type="match status" value="6"/>
</dbReference>
<accession>A0A1E5Q5Q2</accession>
<name>A0A1E5Q5Q2_9PROT</name>
<dbReference type="AlphaFoldDB" id="A0A1E5Q5Q2"/>
<organism evidence="2 3">
    <name type="scientific">Magnetovibrio blakemorei</name>
    <dbReference type="NCBI Taxonomy" id="28181"/>
    <lineage>
        <taxon>Bacteria</taxon>
        <taxon>Pseudomonadati</taxon>
        <taxon>Pseudomonadota</taxon>
        <taxon>Alphaproteobacteria</taxon>
        <taxon>Rhodospirillales</taxon>
        <taxon>Magnetovibrionaceae</taxon>
        <taxon>Magnetovibrio</taxon>
    </lineage>
</organism>
<evidence type="ECO:0000313" key="2">
    <source>
        <dbReference type="EMBL" id="OEJ65593.1"/>
    </source>
</evidence>
<reference evidence="3" key="1">
    <citation type="submission" date="2016-07" db="EMBL/GenBank/DDBJ databases">
        <authorList>
            <person name="Florea S."/>
            <person name="Webb J.S."/>
            <person name="Jaromczyk J."/>
            <person name="Schardl C.L."/>
        </authorList>
    </citation>
    <scope>NUCLEOTIDE SEQUENCE [LARGE SCALE GENOMIC DNA]</scope>
    <source>
        <strain evidence="3">MV-1</strain>
    </source>
</reference>
<dbReference type="SUPFAM" id="SSF53756">
    <property type="entry name" value="UDP-Glycosyltransferase/glycogen phosphorylase"/>
    <property type="match status" value="1"/>
</dbReference>
<dbReference type="PANTHER" id="PTHR44366:SF1">
    <property type="entry name" value="UDP-N-ACETYLGLUCOSAMINE--PEPTIDE N-ACETYLGLUCOSAMINYLTRANSFERASE 110 KDA SUBUNIT"/>
    <property type="match status" value="1"/>
</dbReference>
<dbReference type="EMBL" id="MCGG01000048">
    <property type="protein sequence ID" value="OEJ65593.1"/>
    <property type="molecule type" value="Genomic_DNA"/>
</dbReference>
<dbReference type="PROSITE" id="PS50293">
    <property type="entry name" value="TPR_REGION"/>
    <property type="match status" value="1"/>
</dbReference>
<dbReference type="GO" id="GO:0097363">
    <property type="term" value="F:protein O-acetylglucosaminyltransferase activity"/>
    <property type="evidence" value="ECO:0007669"/>
    <property type="project" value="TreeGrafter"/>
</dbReference>
<evidence type="ECO:0000256" key="1">
    <source>
        <dbReference type="PROSITE-ProRule" id="PRU00339"/>
    </source>
</evidence>
<comment type="caution">
    <text evidence="2">The sequence shown here is derived from an EMBL/GenBank/DDBJ whole genome shotgun (WGS) entry which is preliminary data.</text>
</comment>
<dbReference type="Pfam" id="PF13432">
    <property type="entry name" value="TPR_16"/>
    <property type="match status" value="2"/>
</dbReference>
<dbReference type="SUPFAM" id="SSF48452">
    <property type="entry name" value="TPR-like"/>
    <property type="match status" value="1"/>
</dbReference>
<gene>
    <name evidence="2" type="ORF">BEN30_13950</name>
</gene>
<dbReference type="InterPro" id="IPR019734">
    <property type="entry name" value="TPR_rpt"/>
</dbReference>
<sequence length="588" mass="64592">MNLAERLQSAVALHQSGQLHDAELIYREILKFDPSNVDANHLLGVIADQNNKPEEAIELISKALAGNPSYSEAHNNLGTVQLALHRLEEAAESFRQAIKTKANYAEAHYNLANVLLAQDNAEGALEFFQKALTIRPGYLNARLNMANVLKTLGRLDEAIAQYRHIIDVAPNLALAHNNLGAAFLAQRNLEGAGASFAQAIALDPQYVDAITNLGSVMRDMGHVEDAIRLHLQALGLQPQYAPAHNNLGNARLDELDYQGADECYNRALSLDPNDVDTHINLGFLNLLMGDFKNGWAHYAWRRRGKEPSLLPRNYPQPLWDGRDLSGKSIFIYPEQGIGDFIQCVRFVENLSRLGGDVTLEVPPSLTPLFDHYLPDLKCIVSGDAIPTFDCHASVMDLPGLLGVDLNALPGKSSYLTPPFDVRASWAKRLEGGKGLRVGLVWAGNPKHKNDRSRSMDPALLQPLSNIEGVALYSFQVGGDEHGVAKIGADRVVDLRADLTDYGQTAAALSCMDVLVSVDTSVAHLGGALGLPTWILLASVTDWRWLLDRSDSPWYPSVRLYRQKEKGAWAGVIDEITQDLRQMVKECGL</sequence>
<dbReference type="Pfam" id="PF14559">
    <property type="entry name" value="TPR_19"/>
    <property type="match status" value="1"/>
</dbReference>